<comment type="caution">
    <text evidence="2">The sequence shown here is derived from an EMBL/GenBank/DDBJ whole genome shotgun (WGS) entry which is preliminary data.</text>
</comment>
<name>A0A6V7X6Y7_MELEN</name>
<gene>
    <name evidence="2" type="ORF">MENT_LOCUS47750</name>
</gene>
<evidence type="ECO:0000313" key="3">
    <source>
        <dbReference type="Proteomes" id="UP000580250"/>
    </source>
</evidence>
<organism evidence="2 3">
    <name type="scientific">Meloidogyne enterolobii</name>
    <name type="common">Root-knot nematode worm</name>
    <name type="synonym">Meloidogyne mayaguensis</name>
    <dbReference type="NCBI Taxonomy" id="390850"/>
    <lineage>
        <taxon>Eukaryota</taxon>
        <taxon>Metazoa</taxon>
        <taxon>Ecdysozoa</taxon>
        <taxon>Nematoda</taxon>
        <taxon>Chromadorea</taxon>
        <taxon>Rhabditida</taxon>
        <taxon>Tylenchina</taxon>
        <taxon>Tylenchomorpha</taxon>
        <taxon>Tylenchoidea</taxon>
        <taxon>Meloidogynidae</taxon>
        <taxon>Meloidogyninae</taxon>
        <taxon>Meloidogyne</taxon>
    </lineage>
</organism>
<dbReference type="Proteomes" id="UP000580250">
    <property type="component" value="Unassembled WGS sequence"/>
</dbReference>
<evidence type="ECO:0000256" key="1">
    <source>
        <dbReference type="SAM" id="Coils"/>
    </source>
</evidence>
<dbReference type="AlphaFoldDB" id="A0A6V7X6Y7"/>
<dbReference type="EMBL" id="CAJEWN010001139">
    <property type="protein sequence ID" value="CAD2194717.1"/>
    <property type="molecule type" value="Genomic_DNA"/>
</dbReference>
<keyword evidence="1" id="KW-0175">Coiled coil</keyword>
<protein>
    <submittedName>
        <fullName evidence="2">Uncharacterized protein</fullName>
    </submittedName>
</protein>
<feature type="coiled-coil region" evidence="1">
    <location>
        <begin position="308"/>
        <end position="369"/>
    </location>
</feature>
<sequence>MKNHRFEVGLFPFKKINNNEYLPKHNFYIKMTEKYDVCNFDENELSTDGGKALSLQNNIYLIKVWWNKMLIIDSMQISGVDKILIIQLKNNPSFEEKQFSNVKALDLGRPKRVLKFLINKFQKNLKMSIICEKKEFIFHLEEYPDYYSSIHFDQRICLNDKYLLKVEENEFNIPLSIKFECNEVLFEKYVVNLYLINVQKVQDNQSSNSSTSFVAFCNLNMDNPIEINERIIIQQWEGYKRMYPEFQTKNKRKGKEIIYNPPDIQKTVQILDKSNAQILVDLTKDNKNQNEKCYKELINIAKNRLSNCKEAINEFEDYKNKFLEKENLKIFDEFDEGKIKRIENFIKEIEQHNAYLEGYEDQLRDTINELNNCSAFVEGKGKKIEDTPDIFQQDPKLCELEALASKQLKEDWKLSRERSTV</sequence>
<dbReference type="OrthoDB" id="5908490at2759"/>
<evidence type="ECO:0000313" key="2">
    <source>
        <dbReference type="EMBL" id="CAD2194717.1"/>
    </source>
</evidence>
<accession>A0A6V7X6Y7</accession>
<proteinExistence type="predicted"/>
<reference evidence="2 3" key="1">
    <citation type="submission" date="2020-08" db="EMBL/GenBank/DDBJ databases">
        <authorList>
            <person name="Koutsovoulos G."/>
            <person name="Danchin GJ E."/>
        </authorList>
    </citation>
    <scope>NUCLEOTIDE SEQUENCE [LARGE SCALE GENOMIC DNA]</scope>
</reference>